<reference evidence="1" key="1">
    <citation type="journal article" date="2021" name="bioRxiv">
        <title>Whole Genome Assembly and Annotation of Northern Wild Rice, Zizania palustris L., Supports a Whole Genome Duplication in the Zizania Genus.</title>
        <authorList>
            <person name="Haas M."/>
            <person name="Kono T."/>
            <person name="Macchietto M."/>
            <person name="Millas R."/>
            <person name="McGilp L."/>
            <person name="Shao M."/>
            <person name="Duquette J."/>
            <person name="Hirsch C.N."/>
            <person name="Kimball J."/>
        </authorList>
    </citation>
    <scope>NUCLEOTIDE SEQUENCE</scope>
    <source>
        <tissue evidence="1">Fresh leaf tissue</tissue>
    </source>
</reference>
<dbReference type="Proteomes" id="UP000729402">
    <property type="component" value="Unassembled WGS sequence"/>
</dbReference>
<gene>
    <name evidence="1" type="ORF">GUJ93_ZPchr0006g41938</name>
</gene>
<evidence type="ECO:0000313" key="2">
    <source>
        <dbReference type="Proteomes" id="UP000729402"/>
    </source>
</evidence>
<keyword evidence="2" id="KW-1185">Reference proteome</keyword>
<protein>
    <submittedName>
        <fullName evidence="1">Uncharacterized protein</fullName>
    </submittedName>
</protein>
<comment type="caution">
    <text evidence="1">The sequence shown here is derived from an EMBL/GenBank/DDBJ whole genome shotgun (WGS) entry which is preliminary data.</text>
</comment>
<dbReference type="AlphaFoldDB" id="A0A8J5TE34"/>
<evidence type="ECO:0000313" key="1">
    <source>
        <dbReference type="EMBL" id="KAG8073431.1"/>
    </source>
</evidence>
<dbReference type="EMBL" id="JAAALK010000283">
    <property type="protein sequence ID" value="KAG8073431.1"/>
    <property type="molecule type" value="Genomic_DNA"/>
</dbReference>
<accession>A0A8J5TE34</accession>
<proteinExistence type="predicted"/>
<reference evidence="1" key="2">
    <citation type="submission" date="2021-02" db="EMBL/GenBank/DDBJ databases">
        <authorList>
            <person name="Kimball J.A."/>
            <person name="Haas M.W."/>
            <person name="Macchietto M."/>
            <person name="Kono T."/>
            <person name="Duquette J."/>
            <person name="Shao M."/>
        </authorList>
    </citation>
    <scope>NUCLEOTIDE SEQUENCE</scope>
    <source>
        <tissue evidence="1">Fresh leaf tissue</tissue>
    </source>
</reference>
<sequence>MNPKKSSLEEEKAMDYPTILASFNQTALDPSCSLSLIQQPAPLAFSSPLQYKSSRTHARAQSAHPTHVSLALTTSLLLQRRWGPHGCRRPEAFAFAAAAVVVPATATFSDWL</sequence>
<name>A0A8J5TE34_ZIZPA</name>
<organism evidence="1 2">
    <name type="scientific">Zizania palustris</name>
    <name type="common">Northern wild rice</name>
    <dbReference type="NCBI Taxonomy" id="103762"/>
    <lineage>
        <taxon>Eukaryota</taxon>
        <taxon>Viridiplantae</taxon>
        <taxon>Streptophyta</taxon>
        <taxon>Embryophyta</taxon>
        <taxon>Tracheophyta</taxon>
        <taxon>Spermatophyta</taxon>
        <taxon>Magnoliopsida</taxon>
        <taxon>Liliopsida</taxon>
        <taxon>Poales</taxon>
        <taxon>Poaceae</taxon>
        <taxon>BOP clade</taxon>
        <taxon>Oryzoideae</taxon>
        <taxon>Oryzeae</taxon>
        <taxon>Zizaniinae</taxon>
        <taxon>Zizania</taxon>
    </lineage>
</organism>